<dbReference type="AlphaFoldDB" id="A0AAV8XG45"/>
<dbReference type="EMBL" id="JANEYF010003318">
    <property type="protein sequence ID" value="KAJ8937478.1"/>
    <property type="molecule type" value="Genomic_DNA"/>
</dbReference>
<accession>A0AAV8XG45</accession>
<sequence length="78" mass="9421">METKTPYFKYCIVPLYKNTTVKVPDKIFIILPEDKIRRSKWLKACRRNEKDISQSSRSLHVCEDHFNVSIIKYYMSIY</sequence>
<keyword evidence="3" id="KW-0862">Zinc</keyword>
<keyword evidence="2 5" id="KW-0863">Zinc-finger</keyword>
<evidence type="ECO:0000256" key="3">
    <source>
        <dbReference type="ARBA" id="ARBA00022833"/>
    </source>
</evidence>
<keyword evidence="4 5" id="KW-0238">DNA-binding</keyword>
<keyword evidence="8" id="KW-1185">Reference proteome</keyword>
<dbReference type="Proteomes" id="UP001162156">
    <property type="component" value="Unassembled WGS sequence"/>
</dbReference>
<name>A0AAV8XG45_9CUCU</name>
<dbReference type="Pfam" id="PF05485">
    <property type="entry name" value="THAP"/>
    <property type="match status" value="1"/>
</dbReference>
<evidence type="ECO:0000259" key="6">
    <source>
        <dbReference type="PROSITE" id="PS50950"/>
    </source>
</evidence>
<evidence type="ECO:0000256" key="4">
    <source>
        <dbReference type="ARBA" id="ARBA00023125"/>
    </source>
</evidence>
<evidence type="ECO:0000256" key="2">
    <source>
        <dbReference type="ARBA" id="ARBA00022771"/>
    </source>
</evidence>
<proteinExistence type="predicted"/>
<organism evidence="7 8">
    <name type="scientific">Rhamnusium bicolor</name>
    <dbReference type="NCBI Taxonomy" id="1586634"/>
    <lineage>
        <taxon>Eukaryota</taxon>
        <taxon>Metazoa</taxon>
        <taxon>Ecdysozoa</taxon>
        <taxon>Arthropoda</taxon>
        <taxon>Hexapoda</taxon>
        <taxon>Insecta</taxon>
        <taxon>Pterygota</taxon>
        <taxon>Neoptera</taxon>
        <taxon>Endopterygota</taxon>
        <taxon>Coleoptera</taxon>
        <taxon>Polyphaga</taxon>
        <taxon>Cucujiformia</taxon>
        <taxon>Chrysomeloidea</taxon>
        <taxon>Cerambycidae</taxon>
        <taxon>Lepturinae</taxon>
        <taxon>Rhagiini</taxon>
        <taxon>Rhamnusium</taxon>
    </lineage>
</organism>
<reference evidence="7" key="1">
    <citation type="journal article" date="2023" name="Insect Mol. Biol.">
        <title>Genome sequencing provides insights into the evolution of gene families encoding plant cell wall-degrading enzymes in longhorned beetles.</title>
        <authorList>
            <person name="Shin N.R."/>
            <person name="Okamura Y."/>
            <person name="Kirsch R."/>
            <person name="Pauchet Y."/>
        </authorList>
    </citation>
    <scope>NUCLEOTIDE SEQUENCE</scope>
    <source>
        <strain evidence="7">RBIC_L_NR</strain>
    </source>
</reference>
<dbReference type="SUPFAM" id="SSF57716">
    <property type="entry name" value="Glucocorticoid receptor-like (DNA-binding domain)"/>
    <property type="match status" value="1"/>
</dbReference>
<dbReference type="PROSITE" id="PS50950">
    <property type="entry name" value="ZF_THAP"/>
    <property type="match status" value="1"/>
</dbReference>
<evidence type="ECO:0000256" key="1">
    <source>
        <dbReference type="ARBA" id="ARBA00022723"/>
    </source>
</evidence>
<feature type="domain" description="THAP-type" evidence="6">
    <location>
        <begin position="5"/>
        <end position="78"/>
    </location>
</feature>
<protein>
    <recommendedName>
        <fullName evidence="6">THAP-type domain-containing protein</fullName>
    </recommendedName>
</protein>
<gene>
    <name evidence="7" type="ORF">NQ314_011867</name>
</gene>
<dbReference type="GO" id="GO:0003677">
    <property type="term" value="F:DNA binding"/>
    <property type="evidence" value="ECO:0007669"/>
    <property type="project" value="UniProtKB-UniRule"/>
</dbReference>
<dbReference type="InterPro" id="IPR006612">
    <property type="entry name" value="THAP_Znf"/>
</dbReference>
<evidence type="ECO:0000313" key="8">
    <source>
        <dbReference type="Proteomes" id="UP001162156"/>
    </source>
</evidence>
<comment type="caution">
    <text evidence="7">The sequence shown here is derived from an EMBL/GenBank/DDBJ whole genome shotgun (WGS) entry which is preliminary data.</text>
</comment>
<evidence type="ECO:0000256" key="5">
    <source>
        <dbReference type="PROSITE-ProRule" id="PRU00309"/>
    </source>
</evidence>
<keyword evidence="1" id="KW-0479">Metal-binding</keyword>
<evidence type="ECO:0000313" key="7">
    <source>
        <dbReference type="EMBL" id="KAJ8937478.1"/>
    </source>
</evidence>
<dbReference type="GO" id="GO:0008270">
    <property type="term" value="F:zinc ion binding"/>
    <property type="evidence" value="ECO:0007669"/>
    <property type="project" value="UniProtKB-KW"/>
</dbReference>